<gene>
    <name evidence="1" type="ORF">B1A_17106</name>
</gene>
<name>T1AAI3_9ZZZZ</name>
<protein>
    <submittedName>
        <fullName evidence="1">Uncharacterized conserved protein UCP033563</fullName>
    </submittedName>
</protein>
<sequence>MLASKVLTVDPVPALYPYTMTFTDPLTGGSRKIQGFVGRIRLEEWEKKIVYPHERTLQGPKEDRMALFK</sequence>
<accession>T1AAI3</accession>
<evidence type="ECO:0000313" key="1">
    <source>
        <dbReference type="EMBL" id="EQD38830.1"/>
    </source>
</evidence>
<dbReference type="Pfam" id="PF06245">
    <property type="entry name" value="DUF1015"/>
    <property type="match status" value="1"/>
</dbReference>
<feature type="non-terminal residue" evidence="1">
    <location>
        <position position="69"/>
    </location>
</feature>
<organism evidence="1">
    <name type="scientific">mine drainage metagenome</name>
    <dbReference type="NCBI Taxonomy" id="410659"/>
    <lineage>
        <taxon>unclassified sequences</taxon>
        <taxon>metagenomes</taxon>
        <taxon>ecological metagenomes</taxon>
    </lineage>
</organism>
<reference evidence="1" key="1">
    <citation type="submission" date="2013-08" db="EMBL/GenBank/DDBJ databases">
        <authorList>
            <person name="Mendez C."/>
            <person name="Richter M."/>
            <person name="Ferrer M."/>
            <person name="Sanchez J."/>
        </authorList>
    </citation>
    <scope>NUCLEOTIDE SEQUENCE</scope>
</reference>
<reference evidence="1" key="2">
    <citation type="journal article" date="2014" name="ISME J.">
        <title>Microbial stratification in low pH oxic and suboxic macroscopic growths along an acid mine drainage.</title>
        <authorList>
            <person name="Mendez-Garcia C."/>
            <person name="Mesa V."/>
            <person name="Sprenger R.R."/>
            <person name="Richter M."/>
            <person name="Diez M.S."/>
            <person name="Solano J."/>
            <person name="Bargiela R."/>
            <person name="Golyshina O.V."/>
            <person name="Manteca A."/>
            <person name="Ramos J.L."/>
            <person name="Gallego J.R."/>
            <person name="Llorente I."/>
            <person name="Martins Dos Santos V.A."/>
            <person name="Jensen O.N."/>
            <person name="Pelaez A.I."/>
            <person name="Sanchez J."/>
            <person name="Ferrer M."/>
        </authorList>
    </citation>
    <scope>NUCLEOTIDE SEQUENCE</scope>
</reference>
<comment type="caution">
    <text evidence="1">The sequence shown here is derived from an EMBL/GenBank/DDBJ whole genome shotgun (WGS) entry which is preliminary data.</text>
</comment>
<dbReference type="InterPro" id="IPR008323">
    <property type="entry name" value="UCP033563"/>
</dbReference>
<dbReference type="EMBL" id="AUZX01012573">
    <property type="protein sequence ID" value="EQD38830.1"/>
    <property type="molecule type" value="Genomic_DNA"/>
</dbReference>
<dbReference type="AlphaFoldDB" id="T1AAI3"/>
<proteinExistence type="predicted"/>